<dbReference type="PROSITE" id="PS50053">
    <property type="entry name" value="UBIQUITIN_2"/>
    <property type="match status" value="1"/>
</dbReference>
<organism evidence="3 4">
    <name type="scientific">Oldenlandia corymbosa var. corymbosa</name>
    <dbReference type="NCBI Taxonomy" id="529605"/>
    <lineage>
        <taxon>Eukaryota</taxon>
        <taxon>Viridiplantae</taxon>
        <taxon>Streptophyta</taxon>
        <taxon>Embryophyta</taxon>
        <taxon>Tracheophyta</taxon>
        <taxon>Spermatophyta</taxon>
        <taxon>Magnoliopsida</taxon>
        <taxon>eudicotyledons</taxon>
        <taxon>Gunneridae</taxon>
        <taxon>Pentapetalae</taxon>
        <taxon>asterids</taxon>
        <taxon>lamiids</taxon>
        <taxon>Gentianales</taxon>
        <taxon>Rubiaceae</taxon>
        <taxon>Rubioideae</taxon>
        <taxon>Spermacoceae</taxon>
        <taxon>Hedyotis-Oldenlandia complex</taxon>
        <taxon>Oldenlandia</taxon>
    </lineage>
</organism>
<dbReference type="InterPro" id="IPR000626">
    <property type="entry name" value="Ubiquitin-like_dom"/>
</dbReference>
<dbReference type="Gene3D" id="3.10.20.90">
    <property type="entry name" value="Phosphatidylinositol 3-kinase Catalytic Subunit, Chain A, domain 1"/>
    <property type="match status" value="1"/>
</dbReference>
<evidence type="ECO:0000259" key="2">
    <source>
        <dbReference type="PROSITE" id="PS50053"/>
    </source>
</evidence>
<feature type="compositionally biased region" description="Basic and acidic residues" evidence="1">
    <location>
        <begin position="1"/>
        <end position="19"/>
    </location>
</feature>
<feature type="domain" description="Ubiquitin-like" evidence="2">
    <location>
        <begin position="33"/>
        <end position="110"/>
    </location>
</feature>
<proteinExistence type="predicted"/>
<protein>
    <submittedName>
        <fullName evidence="3">OLC1v1025758C1</fullName>
    </submittedName>
</protein>
<dbReference type="SUPFAM" id="SSF54236">
    <property type="entry name" value="Ubiquitin-like"/>
    <property type="match status" value="1"/>
</dbReference>
<accession>A0AAV1C7V7</accession>
<evidence type="ECO:0000313" key="3">
    <source>
        <dbReference type="EMBL" id="CAI9090882.1"/>
    </source>
</evidence>
<reference evidence="3" key="1">
    <citation type="submission" date="2023-03" db="EMBL/GenBank/DDBJ databases">
        <authorList>
            <person name="Julca I."/>
        </authorList>
    </citation>
    <scope>NUCLEOTIDE SEQUENCE</scope>
</reference>
<sequence>MVKKEGKQHEEHEEPKESEIEGEGESVGSVSSGHVVICVHKQNLKDVPMKIKRNIKLGKMMVAYCNHMGLQLDAVRFIFQGQRVREHQTPNDIGLQDGDVIDVWSEQFGGFSAVALKRGRKECRNGALRRLRYQP</sequence>
<dbReference type="Proteomes" id="UP001161247">
    <property type="component" value="Chromosome 1"/>
</dbReference>
<dbReference type="AlphaFoldDB" id="A0AAV1C7V7"/>
<dbReference type="InterPro" id="IPR022617">
    <property type="entry name" value="Rad60/SUMO-like_dom"/>
</dbReference>
<evidence type="ECO:0000256" key="1">
    <source>
        <dbReference type="SAM" id="MobiDB-lite"/>
    </source>
</evidence>
<name>A0AAV1C7V7_OLDCO</name>
<dbReference type="EMBL" id="OX459118">
    <property type="protein sequence ID" value="CAI9090882.1"/>
    <property type="molecule type" value="Genomic_DNA"/>
</dbReference>
<dbReference type="InterPro" id="IPR029071">
    <property type="entry name" value="Ubiquitin-like_domsf"/>
</dbReference>
<gene>
    <name evidence="3" type="ORF">OLC1_LOCUS2938</name>
</gene>
<dbReference type="PANTHER" id="PTHR10562">
    <property type="entry name" value="SMALL UBIQUITIN-RELATED MODIFIER"/>
    <property type="match status" value="1"/>
</dbReference>
<keyword evidence="4" id="KW-1185">Reference proteome</keyword>
<feature type="region of interest" description="Disordered" evidence="1">
    <location>
        <begin position="1"/>
        <end position="28"/>
    </location>
</feature>
<evidence type="ECO:0000313" key="4">
    <source>
        <dbReference type="Proteomes" id="UP001161247"/>
    </source>
</evidence>
<dbReference type="Pfam" id="PF11976">
    <property type="entry name" value="Rad60-SLD"/>
    <property type="match status" value="1"/>
</dbReference>